<protein>
    <submittedName>
        <fullName evidence="1">Haloacid dehalogenase superfamily, subfamily IA, variant 3 with third motif having DD or ED</fullName>
    </submittedName>
</protein>
<dbReference type="PANTHER" id="PTHR43481">
    <property type="entry name" value="FRUCTOSE-1-PHOSPHATE PHOSPHATASE"/>
    <property type="match status" value="1"/>
</dbReference>
<dbReference type="SUPFAM" id="SSF56784">
    <property type="entry name" value="HAD-like"/>
    <property type="match status" value="1"/>
</dbReference>
<dbReference type="AlphaFoldDB" id="A0A1H4AYA9"/>
<dbReference type="OrthoDB" id="9797743at2"/>
<dbReference type="InterPro" id="IPR023198">
    <property type="entry name" value="PGP-like_dom2"/>
</dbReference>
<dbReference type="InterPro" id="IPR006439">
    <property type="entry name" value="HAD-SF_hydro_IA"/>
</dbReference>
<gene>
    <name evidence="1" type="ORF">SAMN02910418_01543</name>
</gene>
<dbReference type="SFLD" id="SFLDG01129">
    <property type="entry name" value="C1.5:_HAD__Beta-PGM__Phosphata"/>
    <property type="match status" value="1"/>
</dbReference>
<dbReference type="Proteomes" id="UP000199288">
    <property type="component" value="Unassembled WGS sequence"/>
</dbReference>
<evidence type="ECO:0000313" key="1">
    <source>
        <dbReference type="EMBL" id="SEA40788.1"/>
    </source>
</evidence>
<evidence type="ECO:0000313" key="2">
    <source>
        <dbReference type="Proteomes" id="UP000199288"/>
    </source>
</evidence>
<dbReference type="CDD" id="cd07505">
    <property type="entry name" value="HAD_BPGM-like"/>
    <property type="match status" value="1"/>
</dbReference>
<dbReference type="RefSeq" id="WP_092564587.1">
    <property type="nucleotide sequence ID" value="NZ_FNQV01000008.1"/>
</dbReference>
<dbReference type="Pfam" id="PF13419">
    <property type="entry name" value="HAD_2"/>
    <property type="match status" value="1"/>
</dbReference>
<dbReference type="NCBIfam" id="TIGR01509">
    <property type="entry name" value="HAD-SF-IA-v3"/>
    <property type="match status" value="1"/>
</dbReference>
<dbReference type="InterPro" id="IPR023214">
    <property type="entry name" value="HAD_sf"/>
</dbReference>
<dbReference type="Gene3D" id="1.10.150.240">
    <property type="entry name" value="Putative phosphatase, domain 2"/>
    <property type="match status" value="1"/>
</dbReference>
<dbReference type="InterPro" id="IPR041492">
    <property type="entry name" value="HAD_2"/>
</dbReference>
<accession>A0A1H4AYA9</accession>
<dbReference type="PANTHER" id="PTHR43481:SF4">
    <property type="entry name" value="GLYCEROL-1-PHOSPHATE PHOSPHOHYDROLASE 1-RELATED"/>
    <property type="match status" value="1"/>
</dbReference>
<proteinExistence type="predicted"/>
<reference evidence="2" key="1">
    <citation type="submission" date="2016-10" db="EMBL/GenBank/DDBJ databases">
        <authorList>
            <person name="Varghese N."/>
            <person name="Submissions S."/>
        </authorList>
    </citation>
    <scope>NUCLEOTIDE SEQUENCE [LARGE SCALE GENOMIC DNA]</scope>
    <source>
        <strain evidence="2">KPR-1</strain>
    </source>
</reference>
<dbReference type="EMBL" id="FNQV01000008">
    <property type="protein sequence ID" value="SEA40788.1"/>
    <property type="molecule type" value="Genomic_DNA"/>
</dbReference>
<organism evidence="1 2">
    <name type="scientific">Bowdeniella nasicola</name>
    <dbReference type="NCBI Taxonomy" id="208480"/>
    <lineage>
        <taxon>Bacteria</taxon>
        <taxon>Bacillati</taxon>
        <taxon>Actinomycetota</taxon>
        <taxon>Actinomycetes</taxon>
        <taxon>Actinomycetales</taxon>
        <taxon>Actinomycetaceae</taxon>
        <taxon>Bowdeniella</taxon>
    </lineage>
</organism>
<dbReference type="InterPro" id="IPR051806">
    <property type="entry name" value="HAD-like_SPP"/>
</dbReference>
<dbReference type="Gene3D" id="3.40.50.1000">
    <property type="entry name" value="HAD superfamily/HAD-like"/>
    <property type="match status" value="1"/>
</dbReference>
<sequence>MTELAALLWDMDGTLIDSERYWFKAEADLVHAGGGTWSREQADECVGKPLQFTARQVKEAGGLSEDVEDISRLLIETMAGYIRNDGVPYRIGAEELVTQARAAGLKLALVTLAVGPYVQAVWDGLQGFDVCISGDSVTRQKPDPEAYLSAMAQLGLEAHQCVALEDSPTGVKAAAASGATTIFVPPAEGAESPEGVCEFTSLGDVTLETIERLHAERHAS</sequence>
<dbReference type="GO" id="GO:0050308">
    <property type="term" value="F:sugar-phosphatase activity"/>
    <property type="evidence" value="ECO:0007669"/>
    <property type="project" value="TreeGrafter"/>
</dbReference>
<name>A0A1H4AYA9_9ACTO</name>
<dbReference type="SFLD" id="SFLDS00003">
    <property type="entry name" value="Haloacid_Dehalogenase"/>
    <property type="match status" value="1"/>
</dbReference>
<dbReference type="PRINTS" id="PR00413">
    <property type="entry name" value="HADHALOGNASE"/>
</dbReference>
<keyword evidence="2" id="KW-1185">Reference proteome</keyword>
<dbReference type="InterPro" id="IPR036412">
    <property type="entry name" value="HAD-like_sf"/>
</dbReference>